<evidence type="ECO:0000256" key="3">
    <source>
        <dbReference type="ARBA" id="ARBA00022827"/>
    </source>
</evidence>
<comment type="caution">
    <text evidence="8">The sequence shown here is derived from an EMBL/GenBank/DDBJ whole genome shotgun (WGS) entry which is preliminary data.</text>
</comment>
<dbReference type="InterPro" id="IPR039799">
    <property type="entry name" value="ALR/ERV"/>
</dbReference>
<keyword evidence="2 6" id="KW-0285">Flavoprotein</keyword>
<dbReference type="PANTHER" id="PTHR12645">
    <property type="entry name" value="ALR/ERV"/>
    <property type="match status" value="1"/>
</dbReference>
<dbReference type="EC" id="1.8.3.2" evidence="6"/>
<dbReference type="Proteomes" id="UP001150062">
    <property type="component" value="Unassembled WGS sequence"/>
</dbReference>
<gene>
    <name evidence="8" type="ORF">M0813_02117</name>
</gene>
<evidence type="ECO:0000256" key="4">
    <source>
        <dbReference type="ARBA" id="ARBA00023002"/>
    </source>
</evidence>
<evidence type="ECO:0000313" key="8">
    <source>
        <dbReference type="EMBL" id="KAJ6246864.1"/>
    </source>
</evidence>
<keyword evidence="9" id="KW-1185">Reference proteome</keyword>
<accession>A0ABQ8YQH3</accession>
<dbReference type="Gene3D" id="1.20.120.310">
    <property type="entry name" value="ERV/ALR sulfhydryl oxidase domain"/>
    <property type="match status" value="1"/>
</dbReference>
<evidence type="ECO:0000259" key="7">
    <source>
        <dbReference type="PROSITE" id="PS51324"/>
    </source>
</evidence>
<reference evidence="8" key="1">
    <citation type="submission" date="2022-08" db="EMBL/GenBank/DDBJ databases">
        <title>Novel sulfate-reducing endosymbionts in the free-living metamonad Anaeramoeba.</title>
        <authorList>
            <person name="Jerlstrom-Hultqvist J."/>
            <person name="Cepicka I."/>
            <person name="Gallot-Lavallee L."/>
            <person name="Salas-Leiva D."/>
            <person name="Curtis B.A."/>
            <person name="Zahonova K."/>
            <person name="Pipaliya S."/>
            <person name="Dacks J."/>
            <person name="Roger A.J."/>
        </authorList>
    </citation>
    <scope>NUCLEOTIDE SEQUENCE</scope>
    <source>
        <strain evidence="8">Schooner1</strain>
    </source>
</reference>
<evidence type="ECO:0000256" key="5">
    <source>
        <dbReference type="ARBA" id="ARBA00023157"/>
    </source>
</evidence>
<keyword evidence="4 6" id="KW-0560">Oxidoreductase</keyword>
<dbReference type="Pfam" id="PF04777">
    <property type="entry name" value="Evr1_Alr"/>
    <property type="match status" value="1"/>
</dbReference>
<keyword evidence="3 6" id="KW-0274">FAD</keyword>
<evidence type="ECO:0000256" key="6">
    <source>
        <dbReference type="RuleBase" id="RU371123"/>
    </source>
</evidence>
<evidence type="ECO:0000256" key="1">
    <source>
        <dbReference type="ARBA" id="ARBA00001974"/>
    </source>
</evidence>
<sequence>MFTFSFDDLILGQYAYKQKKECKSCQQLNTLQRLLFDDRPKSFVTECPPTLTEIGRSTWSVLHSISAYYPKNPNKEQQKQALNFLFSLSALYPCSNCRKHLSNYLKKHPPRVESNKAFSIYLCQMHNSINKYLKKPQFDCSQAMKRWKGPWKNCK</sequence>
<dbReference type="InterPro" id="IPR017905">
    <property type="entry name" value="ERV/ALR_sulphydryl_oxidase"/>
</dbReference>
<keyword evidence="5" id="KW-1015">Disulfide bond</keyword>
<comment type="catalytic activity">
    <reaction evidence="6">
        <text>2 R'C(R)SH + O2 = R'C(R)S-S(R)CR' + H2O2</text>
        <dbReference type="Rhea" id="RHEA:17357"/>
        <dbReference type="ChEBI" id="CHEBI:15379"/>
        <dbReference type="ChEBI" id="CHEBI:16240"/>
        <dbReference type="ChEBI" id="CHEBI:16520"/>
        <dbReference type="ChEBI" id="CHEBI:17412"/>
        <dbReference type="EC" id="1.8.3.2"/>
    </reaction>
</comment>
<dbReference type="InterPro" id="IPR036774">
    <property type="entry name" value="ERV/ALR_sulphydryl_oxid_sf"/>
</dbReference>
<evidence type="ECO:0000313" key="9">
    <source>
        <dbReference type="Proteomes" id="UP001150062"/>
    </source>
</evidence>
<dbReference type="PROSITE" id="PS51324">
    <property type="entry name" value="ERV_ALR"/>
    <property type="match status" value="1"/>
</dbReference>
<protein>
    <recommendedName>
        <fullName evidence="6">Sulfhydryl oxidase</fullName>
        <ecNumber evidence="6">1.8.3.2</ecNumber>
    </recommendedName>
</protein>
<evidence type="ECO:0000256" key="2">
    <source>
        <dbReference type="ARBA" id="ARBA00022630"/>
    </source>
</evidence>
<comment type="cofactor">
    <cofactor evidence="1 6">
        <name>FAD</name>
        <dbReference type="ChEBI" id="CHEBI:57692"/>
    </cofactor>
</comment>
<organism evidence="8 9">
    <name type="scientific">Anaeramoeba flamelloides</name>
    <dbReference type="NCBI Taxonomy" id="1746091"/>
    <lineage>
        <taxon>Eukaryota</taxon>
        <taxon>Metamonada</taxon>
        <taxon>Anaeramoebidae</taxon>
        <taxon>Anaeramoeba</taxon>
    </lineage>
</organism>
<dbReference type="PANTHER" id="PTHR12645:SF0">
    <property type="entry name" value="FAD-LINKED SULFHYDRYL OXIDASE ALR"/>
    <property type="match status" value="1"/>
</dbReference>
<proteinExistence type="predicted"/>
<dbReference type="SUPFAM" id="SSF69000">
    <property type="entry name" value="FAD-dependent thiol oxidase"/>
    <property type="match status" value="1"/>
</dbReference>
<dbReference type="EMBL" id="JAOAOG010000131">
    <property type="protein sequence ID" value="KAJ6246864.1"/>
    <property type="molecule type" value="Genomic_DNA"/>
</dbReference>
<name>A0ABQ8YQH3_9EUKA</name>
<feature type="domain" description="ERV/ALR sulfhydryl oxidase" evidence="7">
    <location>
        <begin position="47"/>
        <end position="147"/>
    </location>
</feature>